<organism evidence="2 3">
    <name type="scientific">Sulfurimonas sediminis</name>
    <dbReference type="NCBI Taxonomy" id="2590020"/>
    <lineage>
        <taxon>Bacteria</taxon>
        <taxon>Pseudomonadati</taxon>
        <taxon>Campylobacterota</taxon>
        <taxon>Epsilonproteobacteria</taxon>
        <taxon>Campylobacterales</taxon>
        <taxon>Sulfurimonadaceae</taxon>
        <taxon>Sulfurimonas</taxon>
    </lineage>
</organism>
<keyword evidence="3" id="KW-1185">Reference proteome</keyword>
<dbReference type="EMBL" id="CP041235">
    <property type="protein sequence ID" value="QOP42905.1"/>
    <property type="molecule type" value="Genomic_DNA"/>
</dbReference>
<protein>
    <submittedName>
        <fullName evidence="2">Uncharacterized protein</fullName>
    </submittedName>
</protein>
<dbReference type="AlphaFoldDB" id="A0A7M1AZU7"/>
<sequence>MKKVILACLCFPFLYANSLPLVKYDPFYKSQKILHTRHANKRQSNSFVLSAIYNNRAFVNNRFYTVGEKIQGYKIKKIYKQSVVLQNRSQLKILHLQKNHLIQIKQAKRDKK</sequence>
<gene>
    <name evidence="2" type="ORF">FJR45_02645</name>
</gene>
<evidence type="ECO:0000313" key="2">
    <source>
        <dbReference type="EMBL" id="QOP42905.1"/>
    </source>
</evidence>
<dbReference type="RefSeq" id="WP_193151225.1">
    <property type="nucleotide sequence ID" value="NZ_CP041235.1"/>
</dbReference>
<keyword evidence="1" id="KW-0732">Signal</keyword>
<dbReference type="Gene3D" id="2.30.30.830">
    <property type="match status" value="1"/>
</dbReference>
<evidence type="ECO:0000313" key="3">
    <source>
        <dbReference type="Proteomes" id="UP000593719"/>
    </source>
</evidence>
<dbReference type="Proteomes" id="UP000593719">
    <property type="component" value="Chromosome"/>
</dbReference>
<feature type="chain" id="PRO_5032827574" evidence="1">
    <location>
        <begin position="19"/>
        <end position="112"/>
    </location>
</feature>
<reference evidence="2 3" key="1">
    <citation type="submission" date="2019-06" db="EMBL/GenBank/DDBJ databases">
        <title>Sulfurimonas gotlandica sp. nov., a chemoautotrophic and psychrotolerant epsilonproteobacterium isolated from a pelagic redoxcline, and an emended description of the genus Sulfurimonas.</title>
        <authorList>
            <person name="Wang S."/>
            <person name="Jiang L."/>
            <person name="Shao Z."/>
        </authorList>
    </citation>
    <scope>NUCLEOTIDE SEQUENCE [LARGE SCALE GENOMIC DNA]</scope>
    <source>
        <strain evidence="2 3">S2-6</strain>
    </source>
</reference>
<feature type="signal peptide" evidence="1">
    <location>
        <begin position="1"/>
        <end position="18"/>
    </location>
</feature>
<proteinExistence type="predicted"/>
<name>A0A7M1AZU7_9BACT</name>
<dbReference type="KEGG" id="ssei:FJR45_02645"/>
<accession>A0A7M1AZU7</accession>
<evidence type="ECO:0000256" key="1">
    <source>
        <dbReference type="SAM" id="SignalP"/>
    </source>
</evidence>